<evidence type="ECO:0000313" key="1">
    <source>
        <dbReference type="EMBL" id="MBX64522.1"/>
    </source>
</evidence>
<sequence>MRLPKLLHCDLKVIGLSRKIKLFRKSKGRLCTSYLFLDLAV</sequence>
<accession>A0A2P2QC02</accession>
<reference evidence="1" key="1">
    <citation type="submission" date="2018-02" db="EMBL/GenBank/DDBJ databases">
        <title>Rhizophora mucronata_Transcriptome.</title>
        <authorList>
            <person name="Meera S.P."/>
            <person name="Sreeshan A."/>
            <person name="Augustine A."/>
        </authorList>
    </citation>
    <scope>NUCLEOTIDE SEQUENCE</scope>
    <source>
        <tissue evidence="1">Leaf</tissue>
    </source>
</reference>
<protein>
    <submittedName>
        <fullName evidence="1">Uncharacterized protein</fullName>
    </submittedName>
</protein>
<proteinExistence type="predicted"/>
<name>A0A2P2QC02_RHIMU</name>
<dbReference type="AlphaFoldDB" id="A0A2P2QC02"/>
<dbReference type="EMBL" id="GGEC01084038">
    <property type="protein sequence ID" value="MBX64522.1"/>
    <property type="molecule type" value="Transcribed_RNA"/>
</dbReference>
<organism evidence="1">
    <name type="scientific">Rhizophora mucronata</name>
    <name type="common">Asiatic mangrove</name>
    <dbReference type="NCBI Taxonomy" id="61149"/>
    <lineage>
        <taxon>Eukaryota</taxon>
        <taxon>Viridiplantae</taxon>
        <taxon>Streptophyta</taxon>
        <taxon>Embryophyta</taxon>
        <taxon>Tracheophyta</taxon>
        <taxon>Spermatophyta</taxon>
        <taxon>Magnoliopsida</taxon>
        <taxon>eudicotyledons</taxon>
        <taxon>Gunneridae</taxon>
        <taxon>Pentapetalae</taxon>
        <taxon>rosids</taxon>
        <taxon>fabids</taxon>
        <taxon>Malpighiales</taxon>
        <taxon>Rhizophoraceae</taxon>
        <taxon>Rhizophora</taxon>
    </lineage>
</organism>